<protein>
    <submittedName>
        <fullName evidence="2">Uncharacterized protein</fullName>
    </submittedName>
</protein>
<sequence length="475" mass="56121">MRTGRANADFENIEYANHRKYIALKRRKRRPKAARKDLAEQRVEDCGDCNQTHHDNEYVADVTAVFTHCRYFLNCVHRHQEQDHRDDWAAQGFNHTQDARVQGGNNPGRYQHEQRSDTVQLVDFDRLTFTTQRFNHHTVEAFTCAQVVAEEGFGDSDNRDNRSHPRDDRRVKVVSQVRQNRDVLLFSRSQVCRSQAQYAAEDEEHYGQHHHDVCECQDLRAFLFCHIAVLFTLRNGERRDDRRVVEREHHYRNCQPQCHPQTVSGCRCSVQRQRFQCCAVPLRDQVQSQQHQYANKREYQNTHRLNDHLLTEANDGHHTHDQDQRQNRTRRWRHTQLVRHEAFNCIGDCHAINQQDRVDSEEVEQGNQFTCANTKVFFYNLGDVFARVFTRQYEASQAAVSKKRHRERKDSHDDQRDHTANTSVDWQEQHARADCRAVKAQHPHGVCLAPGTTRVFRRNRAGLSRFHLFLLEECK</sequence>
<name>A0A0H2VBM9_ECOL6</name>
<keyword evidence="3" id="KW-1185">Reference proteome</keyword>
<feature type="compositionally biased region" description="Basic and acidic residues" evidence="1">
    <location>
        <begin position="408"/>
        <end position="419"/>
    </location>
</feature>
<organism evidence="2 3">
    <name type="scientific">Escherichia coli O6:H1 (strain CFT073 / ATCC 700928 / UPEC)</name>
    <dbReference type="NCBI Taxonomy" id="199310"/>
    <lineage>
        <taxon>Bacteria</taxon>
        <taxon>Pseudomonadati</taxon>
        <taxon>Pseudomonadota</taxon>
        <taxon>Gammaproteobacteria</taxon>
        <taxon>Enterobacterales</taxon>
        <taxon>Enterobacteriaceae</taxon>
        <taxon>Escherichia</taxon>
    </lineage>
</organism>
<evidence type="ECO:0000256" key="1">
    <source>
        <dbReference type="SAM" id="MobiDB-lite"/>
    </source>
</evidence>
<dbReference type="AlphaFoldDB" id="A0A0H2VBM9"/>
<evidence type="ECO:0000313" key="2">
    <source>
        <dbReference type="EMBL" id="AAN81810.1"/>
    </source>
</evidence>
<gene>
    <name evidence="2" type="ordered locus">c3363</name>
</gene>
<proteinExistence type="predicted"/>
<dbReference type="EMBL" id="AE014075">
    <property type="protein sequence ID" value="AAN81810.1"/>
    <property type="molecule type" value="Genomic_DNA"/>
</dbReference>
<dbReference type="HOGENOM" id="CLU_650031_0_0_6"/>
<evidence type="ECO:0000313" key="3">
    <source>
        <dbReference type="Proteomes" id="UP000001410"/>
    </source>
</evidence>
<accession>A0A0H2VBM9</accession>
<feature type="region of interest" description="Disordered" evidence="1">
    <location>
        <begin position="397"/>
        <end position="426"/>
    </location>
</feature>
<reference evidence="2 3" key="1">
    <citation type="journal article" date="2002" name="Proc. Natl. Acad. Sci. U.S.A.">
        <title>Extensive mosaic structure revealed by the complete genome sequence of uropathogenic Escherichia coli.</title>
        <authorList>
            <person name="Welch R.A."/>
            <person name="Burland V."/>
            <person name="Plunkett G.III."/>
            <person name="Redford P."/>
            <person name="Roesch P."/>
            <person name="Rasko D."/>
            <person name="Buckles E.L."/>
            <person name="Liou S.R."/>
            <person name="Boutin A."/>
            <person name="Hackett J."/>
            <person name="Stroud D."/>
            <person name="Mayhew G.F."/>
            <person name="Rose D.J."/>
            <person name="Zhou S."/>
            <person name="Schwartz D.C."/>
            <person name="Perna N.T."/>
            <person name="Mobley H.L."/>
            <person name="Donnenberg M.S."/>
            <person name="Blattner F.R."/>
        </authorList>
    </citation>
    <scope>NUCLEOTIDE SEQUENCE [LARGE SCALE GENOMIC DNA]</scope>
    <source>
        <strain evidence="3">CFT073 / ATCC 700928 / UPEC</strain>
    </source>
</reference>
<dbReference type="KEGG" id="ecc:c3363"/>
<dbReference type="Proteomes" id="UP000001410">
    <property type="component" value="Chromosome"/>
</dbReference>